<comment type="caution">
    <text evidence="3">The sequence shown here is derived from an EMBL/GenBank/DDBJ whole genome shotgun (WGS) entry which is preliminary data.</text>
</comment>
<dbReference type="EMBL" id="CAJNOL010001446">
    <property type="protein sequence ID" value="CAF1361013.1"/>
    <property type="molecule type" value="Genomic_DNA"/>
</dbReference>
<feature type="region of interest" description="Disordered" evidence="1">
    <location>
        <begin position="91"/>
        <end position="125"/>
    </location>
</feature>
<keyword evidence="4" id="KW-1185">Reference proteome</keyword>
<dbReference type="Proteomes" id="UP000663854">
    <property type="component" value="Unassembled WGS sequence"/>
</dbReference>
<name>A0A815I0J2_9BILA</name>
<evidence type="ECO:0000313" key="2">
    <source>
        <dbReference type="EMBL" id="CAF1135304.1"/>
    </source>
</evidence>
<evidence type="ECO:0000256" key="1">
    <source>
        <dbReference type="SAM" id="MobiDB-lite"/>
    </source>
</evidence>
<proteinExistence type="predicted"/>
<sequence>MFKRFRKRNYWKSVGNEDGYISAVEKLGPRYLELDAINGGYTEPDSIWGQLASFTEISEKNTYDTRKWLYTVWTDDRREVRTKFYRRKAADNLSEHKMSPSNNSTKKDAMSFDKTSSPGSKCVCGGCGIKDPYS</sequence>
<dbReference type="AlphaFoldDB" id="A0A815I0J2"/>
<dbReference type="EMBL" id="CAJNOH010000846">
    <property type="protein sequence ID" value="CAF1135304.1"/>
    <property type="molecule type" value="Genomic_DNA"/>
</dbReference>
<reference evidence="3" key="1">
    <citation type="submission" date="2021-02" db="EMBL/GenBank/DDBJ databases">
        <authorList>
            <person name="Nowell W R."/>
        </authorList>
    </citation>
    <scope>NUCLEOTIDE SEQUENCE</scope>
</reference>
<accession>A0A815I0J2</accession>
<gene>
    <name evidence="3" type="ORF">JXQ802_LOCUS32624</name>
    <name evidence="2" type="ORF">PYM288_LOCUS21427</name>
</gene>
<evidence type="ECO:0000313" key="3">
    <source>
        <dbReference type="EMBL" id="CAF1361013.1"/>
    </source>
</evidence>
<protein>
    <submittedName>
        <fullName evidence="3">Uncharacterized protein</fullName>
    </submittedName>
</protein>
<dbReference type="Proteomes" id="UP000663870">
    <property type="component" value="Unassembled WGS sequence"/>
</dbReference>
<organism evidence="3 4">
    <name type="scientific">Rotaria sordida</name>
    <dbReference type="NCBI Taxonomy" id="392033"/>
    <lineage>
        <taxon>Eukaryota</taxon>
        <taxon>Metazoa</taxon>
        <taxon>Spiralia</taxon>
        <taxon>Gnathifera</taxon>
        <taxon>Rotifera</taxon>
        <taxon>Eurotatoria</taxon>
        <taxon>Bdelloidea</taxon>
        <taxon>Philodinida</taxon>
        <taxon>Philodinidae</taxon>
        <taxon>Rotaria</taxon>
    </lineage>
</organism>
<evidence type="ECO:0000313" key="4">
    <source>
        <dbReference type="Proteomes" id="UP000663870"/>
    </source>
</evidence>